<keyword evidence="5" id="KW-1185">Reference proteome</keyword>
<sequence>MNLAQLLSQTATQYADKTAIAFEGQIWTYRDFDRQVRIYAAILQHLDIHRGDRVAVLMPKSVEFLCMHFAILAIGAIALPLNPDYRAAEIVYFLTDSSSALLITTSDRFSQLQDIPIALKVLLHDTHKLVNVGLGEPANIQDSIIDLATLFTNFKQNLPDGFELDYATGDDDIAMICYTSGTTGQPKGAMLSHRNLIANTQALYKAWQWSDRDRLLHVLPLFHVHGLNVAALGSLYAGATMIMVEKFQPQQTWQMLESEQCTLFMAVPTIYQLLINGANRETKPNLDKMRIFISGSAPLSDRQFHDFAEITGFPILERYGMTETGMNASNPIMPELRIPKSVGFPLDGVEIRIANQDADHHSSGDSQIGEVLIRGENIFRGYWQRPAQTAEAFTDDWFHTGDLGYLDNGRLYLVGRAKELIITCGFNVYPKEIENVIDRHELVKESAVFGLPHANFGEKVVAAIALRDDSIAIEQSEITKIIIKHCKQELASYKCPKQIFVVSALPRNAMGKLQKHILKASILMKPDV</sequence>
<proteinExistence type="inferred from homology"/>
<dbReference type="EMBL" id="JACJPY010000113">
    <property type="protein sequence ID" value="MBD2152524.1"/>
    <property type="molecule type" value="Genomic_DNA"/>
</dbReference>
<dbReference type="AlphaFoldDB" id="A0A926ZA50"/>
<dbReference type="PROSITE" id="PS00455">
    <property type="entry name" value="AMP_BINDING"/>
    <property type="match status" value="1"/>
</dbReference>
<reference evidence="4" key="1">
    <citation type="journal article" date="2015" name="ISME J.">
        <title>Draft Genome Sequence of Streptomyces incarnatus NRRL8089, which Produces the Nucleoside Antibiotic Sinefungin.</title>
        <authorList>
            <person name="Oshima K."/>
            <person name="Hattori M."/>
            <person name="Shimizu H."/>
            <person name="Fukuda K."/>
            <person name="Nemoto M."/>
            <person name="Inagaki K."/>
            <person name="Tamura T."/>
        </authorList>
    </citation>
    <scope>NUCLEOTIDE SEQUENCE</scope>
    <source>
        <strain evidence="4">FACHB-1277</strain>
    </source>
</reference>
<evidence type="ECO:0000256" key="1">
    <source>
        <dbReference type="ARBA" id="ARBA00006432"/>
    </source>
</evidence>
<dbReference type="Gene3D" id="3.30.300.30">
    <property type="match status" value="1"/>
</dbReference>
<dbReference type="SUPFAM" id="SSF56801">
    <property type="entry name" value="Acetyl-CoA synthetase-like"/>
    <property type="match status" value="1"/>
</dbReference>
<dbReference type="Pfam" id="PF00501">
    <property type="entry name" value="AMP-binding"/>
    <property type="match status" value="1"/>
</dbReference>
<dbReference type="InterPro" id="IPR025110">
    <property type="entry name" value="AMP-bd_C"/>
</dbReference>
<dbReference type="PANTHER" id="PTHR43201:SF8">
    <property type="entry name" value="ACYL-COA SYNTHETASE FAMILY MEMBER 3"/>
    <property type="match status" value="1"/>
</dbReference>
<dbReference type="InterPro" id="IPR042099">
    <property type="entry name" value="ANL_N_sf"/>
</dbReference>
<dbReference type="Proteomes" id="UP000631421">
    <property type="component" value="Unassembled WGS sequence"/>
</dbReference>
<evidence type="ECO:0000313" key="5">
    <source>
        <dbReference type="Proteomes" id="UP000631421"/>
    </source>
</evidence>
<evidence type="ECO:0000313" key="4">
    <source>
        <dbReference type="EMBL" id="MBD2152524.1"/>
    </source>
</evidence>
<protein>
    <submittedName>
        <fullName evidence="4">AMP-binding protein</fullName>
    </submittedName>
</protein>
<dbReference type="InterPro" id="IPR045851">
    <property type="entry name" value="AMP-bd_C_sf"/>
</dbReference>
<evidence type="ECO:0000259" key="3">
    <source>
        <dbReference type="Pfam" id="PF13193"/>
    </source>
</evidence>
<dbReference type="Gene3D" id="3.40.50.12780">
    <property type="entry name" value="N-terminal domain of ligase-like"/>
    <property type="match status" value="1"/>
</dbReference>
<dbReference type="InterPro" id="IPR000873">
    <property type="entry name" value="AMP-dep_synth/lig_dom"/>
</dbReference>
<dbReference type="InterPro" id="IPR020845">
    <property type="entry name" value="AMP-binding_CS"/>
</dbReference>
<dbReference type="GO" id="GO:0006631">
    <property type="term" value="P:fatty acid metabolic process"/>
    <property type="evidence" value="ECO:0007669"/>
    <property type="project" value="TreeGrafter"/>
</dbReference>
<comment type="similarity">
    <text evidence="1">Belongs to the ATP-dependent AMP-binding enzyme family.</text>
</comment>
<evidence type="ECO:0000259" key="2">
    <source>
        <dbReference type="Pfam" id="PF00501"/>
    </source>
</evidence>
<dbReference type="PANTHER" id="PTHR43201">
    <property type="entry name" value="ACYL-COA SYNTHETASE"/>
    <property type="match status" value="1"/>
</dbReference>
<comment type="caution">
    <text evidence="4">The sequence shown here is derived from an EMBL/GenBank/DDBJ whole genome shotgun (WGS) entry which is preliminary data.</text>
</comment>
<feature type="domain" description="AMP-binding enzyme C-terminal" evidence="3">
    <location>
        <begin position="432"/>
        <end position="512"/>
    </location>
</feature>
<dbReference type="Pfam" id="PF13193">
    <property type="entry name" value="AMP-binding_C"/>
    <property type="match status" value="1"/>
</dbReference>
<organism evidence="4 5">
    <name type="scientific">Pseudanabaena cinerea FACHB-1277</name>
    <dbReference type="NCBI Taxonomy" id="2949581"/>
    <lineage>
        <taxon>Bacteria</taxon>
        <taxon>Bacillati</taxon>
        <taxon>Cyanobacteriota</taxon>
        <taxon>Cyanophyceae</taxon>
        <taxon>Pseudanabaenales</taxon>
        <taxon>Pseudanabaenaceae</taxon>
        <taxon>Pseudanabaena</taxon>
        <taxon>Pseudanabaena cinerea</taxon>
    </lineage>
</organism>
<accession>A0A926ZA50</accession>
<gene>
    <name evidence="4" type="ORF">H6F44_20730</name>
</gene>
<reference evidence="4" key="2">
    <citation type="submission" date="2020-08" db="EMBL/GenBank/DDBJ databases">
        <authorList>
            <person name="Chen M."/>
            <person name="Teng W."/>
            <person name="Zhao L."/>
            <person name="Hu C."/>
            <person name="Zhou Y."/>
            <person name="Han B."/>
            <person name="Song L."/>
            <person name="Shu W."/>
        </authorList>
    </citation>
    <scope>NUCLEOTIDE SEQUENCE</scope>
    <source>
        <strain evidence="4">FACHB-1277</strain>
    </source>
</reference>
<feature type="domain" description="AMP-dependent synthetase/ligase" evidence="2">
    <location>
        <begin position="8"/>
        <end position="383"/>
    </location>
</feature>
<name>A0A926ZA50_9CYAN</name>
<dbReference type="GO" id="GO:0031956">
    <property type="term" value="F:medium-chain fatty acid-CoA ligase activity"/>
    <property type="evidence" value="ECO:0007669"/>
    <property type="project" value="TreeGrafter"/>
</dbReference>
<dbReference type="CDD" id="cd05941">
    <property type="entry name" value="MCS"/>
    <property type="match status" value="1"/>
</dbReference>